<keyword evidence="3" id="KW-0804">Transcription</keyword>
<name>A0ABP0ZDQ8_9ASCO</name>
<evidence type="ECO:0000256" key="1">
    <source>
        <dbReference type="ARBA" id="ARBA00004123"/>
    </source>
</evidence>
<dbReference type="GeneID" id="92205439"/>
<feature type="region of interest" description="Disordered" evidence="6">
    <location>
        <begin position="1088"/>
        <end position="1133"/>
    </location>
</feature>
<feature type="compositionally biased region" description="Polar residues" evidence="6">
    <location>
        <begin position="1089"/>
        <end position="1110"/>
    </location>
</feature>
<evidence type="ECO:0000259" key="7">
    <source>
        <dbReference type="Pfam" id="PF12157"/>
    </source>
</evidence>
<evidence type="ECO:0000256" key="2">
    <source>
        <dbReference type="ARBA" id="ARBA00023015"/>
    </source>
</evidence>
<evidence type="ECO:0000259" key="8">
    <source>
        <dbReference type="Pfam" id="PF15288"/>
    </source>
</evidence>
<feature type="domain" description="Transcription initiation factor TFIID subunit 1 histone acetyltransferase" evidence="7">
    <location>
        <begin position="410"/>
        <end position="886"/>
    </location>
</feature>
<evidence type="ECO:0000256" key="4">
    <source>
        <dbReference type="ARBA" id="ARBA00023242"/>
    </source>
</evidence>
<evidence type="ECO:0000256" key="5">
    <source>
        <dbReference type="SAM" id="Coils"/>
    </source>
</evidence>
<dbReference type="Pfam" id="PF12157">
    <property type="entry name" value="DUF3591"/>
    <property type="match status" value="1"/>
</dbReference>
<evidence type="ECO:0000256" key="3">
    <source>
        <dbReference type="ARBA" id="ARBA00023163"/>
    </source>
</evidence>
<feature type="domain" description="Zinc knuckle" evidence="8">
    <location>
        <begin position="1057"/>
        <end position="1082"/>
    </location>
</feature>
<dbReference type="InterPro" id="IPR041670">
    <property type="entry name" value="Znf-CCHC_6"/>
</dbReference>
<keyword evidence="5" id="KW-0175">Coiled coil</keyword>
<dbReference type="Proteomes" id="UP001497383">
    <property type="component" value="Chromosome 1"/>
</dbReference>
<feature type="region of interest" description="Disordered" evidence="6">
    <location>
        <begin position="752"/>
        <end position="793"/>
    </location>
</feature>
<reference evidence="9 10" key="1">
    <citation type="submission" date="2024-03" db="EMBL/GenBank/DDBJ databases">
        <authorList>
            <person name="Brejova B."/>
        </authorList>
    </citation>
    <scope>NUCLEOTIDE SEQUENCE [LARGE SCALE GENOMIC DNA]</scope>
    <source>
        <strain evidence="9 10">CBS 14171</strain>
    </source>
</reference>
<dbReference type="InterPro" id="IPR022591">
    <property type="entry name" value="TAF1_HAT_dom"/>
</dbReference>
<keyword evidence="10" id="KW-1185">Reference proteome</keyword>
<keyword evidence="2" id="KW-0805">Transcription regulation</keyword>
<feature type="compositionally biased region" description="Basic and acidic residues" evidence="6">
    <location>
        <begin position="752"/>
        <end position="781"/>
    </location>
</feature>
<evidence type="ECO:0000313" key="9">
    <source>
        <dbReference type="EMBL" id="CAK9435516.1"/>
    </source>
</evidence>
<organism evidence="9 10">
    <name type="scientific">Lodderomyces beijingensis</name>
    <dbReference type="NCBI Taxonomy" id="1775926"/>
    <lineage>
        <taxon>Eukaryota</taxon>
        <taxon>Fungi</taxon>
        <taxon>Dikarya</taxon>
        <taxon>Ascomycota</taxon>
        <taxon>Saccharomycotina</taxon>
        <taxon>Pichiomycetes</taxon>
        <taxon>Debaryomycetaceae</taxon>
        <taxon>Candida/Lodderomyces clade</taxon>
        <taxon>Lodderomyces</taxon>
    </lineage>
</organism>
<evidence type="ECO:0008006" key="11">
    <source>
        <dbReference type="Google" id="ProtNLM"/>
    </source>
</evidence>
<evidence type="ECO:0000313" key="10">
    <source>
        <dbReference type="Proteomes" id="UP001497383"/>
    </source>
</evidence>
<keyword evidence="4" id="KW-0539">Nucleus</keyword>
<dbReference type="RefSeq" id="XP_066827181.1">
    <property type="nucleotide sequence ID" value="XM_066972428.1"/>
</dbReference>
<dbReference type="InterPro" id="IPR040240">
    <property type="entry name" value="TAF1"/>
</dbReference>
<dbReference type="Pfam" id="PF15288">
    <property type="entry name" value="zf-CCHC_6"/>
    <property type="match status" value="1"/>
</dbReference>
<dbReference type="PANTHER" id="PTHR13900:SF0">
    <property type="entry name" value="TRANSCRIPTION INITIATION FACTOR TFIID SUBUNIT 1"/>
    <property type="match status" value="1"/>
</dbReference>
<protein>
    <recommendedName>
        <fullName evidence="11">Transcription initiation factor TFIID subunit 1 histone acetyltransferase domain-containing protein</fullName>
    </recommendedName>
</protein>
<comment type="subcellular location">
    <subcellularLocation>
        <location evidence="1">Nucleus</location>
    </subcellularLocation>
</comment>
<evidence type="ECO:0000256" key="6">
    <source>
        <dbReference type="SAM" id="MobiDB-lite"/>
    </source>
</evidence>
<proteinExistence type="predicted"/>
<feature type="coiled-coil region" evidence="5">
    <location>
        <begin position="985"/>
        <end position="1012"/>
    </location>
</feature>
<dbReference type="EMBL" id="OZ022405">
    <property type="protein sequence ID" value="CAK9435516.1"/>
    <property type="molecule type" value="Genomic_DNA"/>
</dbReference>
<accession>A0ABP0ZDQ8</accession>
<gene>
    <name evidence="9" type="ORF">LODBEIA_P02430</name>
</gene>
<sequence>MGHRTDQFITDGGNDAAINQYVSGTEIPDDQIIDSIFSEKKTLHADDAIDYEDIDELADDELPDEEEPLSDHQLEDDEFDQLLRDDVNPADLSNFDFGKEEQRAQEMADDEFDRMFDDATTTEVDDDQLGNLKSANPIEDDEHNEFDDFQNIFESSEETKTRIFEQNKLREEKRAKVLAFIEKLEKRRTKRLISRCFPDCTPEKPVDFFKFFAPAPKYYRYTKPLISSNRVRKVLVPLKQKLELDSDRRRAFKQAVPSTTTATTTSSENERNVSTISSADLEFIKNLKAKRSSIDSFIKKSNFLERDWHNDDKFKDFSKDLILSTTDWNDDEIINAGDESASLPKQPIKAPEFNYVSDDVSDEDIFDGKLNNIVEKFKLDMNDPNLLFLPMNENKVNAKNLSRMSVEQRFNISNDDEYELLRKNYNTKQRSQLSNLNIEHSVPALRLQTPFYKVRLTKADARSFHRPVFNVRSGTLMSFTRLKLRKKKKDKGKSLHEVFAKTTDLTTADTANIVALEYCEQYPSILSNFGMGSKLINYYRKEKSDDSSRPKAPIGETHVLGVEDRSPFWNFGEVGPGDLVPTLYNNMVRAPIFKHDTRNTDFLLVSSQGAGAHQKFYLRSINFNFTVGNVFPVEIPAPHSRKVTNISKNRLKMIVYRVMNAKGAPRIVVKDVSKHFPEQSDMQSRQRLKEFMEYQRQGDDQGFWKVRGMEDNIPTEEEIRAMITPEDSALMDTMQCGQQVLEDTAVLFGDDSKEAAKRRKDSERKDAEEPSARDDDEAKKEKNTKKPSKEVDAAELEYEEEMAPWNLSRNFVVANQTKAMLQLNGEGDPTGIGLGLSMLRASQRTPFKPFFQQAPEVVPKSNAAAHNQKLYESEIKRIWYSQRTSLVDHGPEYDLQQIYNDYTPAKHEEYLINKMKQEQKDQAKSEDKVLKITRRVRDANGILQRKIEVINDPRLIRAYVKRKKILEDELLRSADVDEILPTNDKELNKLRRKALEEKLANLEKRAKQSKAKKVPNDAIHAAAAAGATIIDANTVMMPDGTYVIGGKGIGKGKSTTRRCKSCGSFGHIRTNKTCPLYNQMIAGLLPQKPNANGAASSPEQQDMGPSNQGSPVGLTEASASPKPIMSGSPTGND</sequence>
<dbReference type="PANTHER" id="PTHR13900">
    <property type="entry name" value="TRANSCRIPTION INITIATION FACTOR TFIID"/>
    <property type="match status" value="1"/>
</dbReference>